<evidence type="ECO:0000313" key="2">
    <source>
        <dbReference type="EMBL" id="MDG0866015.1"/>
    </source>
</evidence>
<evidence type="ECO:0000313" key="5">
    <source>
        <dbReference type="Proteomes" id="UP001321249"/>
    </source>
</evidence>
<dbReference type="AlphaFoldDB" id="A0AAJ5ZID8"/>
<evidence type="ECO:0000313" key="3">
    <source>
        <dbReference type="EMBL" id="WFG39256.1"/>
    </source>
</evidence>
<dbReference type="SUPFAM" id="SSF159894">
    <property type="entry name" value="YgaC/TfoX-N like"/>
    <property type="match status" value="1"/>
</dbReference>
<keyword evidence="4" id="KW-1185">Reference proteome</keyword>
<reference evidence="4 5" key="1">
    <citation type="submission" date="2019-11" db="EMBL/GenBank/DDBJ databases">
        <authorList>
            <person name="Cho J.-C."/>
        </authorList>
    </citation>
    <scope>NUCLEOTIDE SEQUENCE [LARGE SCALE GENOMIC DNA]</scope>
    <source>
        <strain evidence="3 4">JH1073</strain>
        <strain evidence="2 5">JH702</strain>
    </source>
</reference>
<keyword evidence="3" id="KW-0808">Transferase</keyword>
<protein>
    <submittedName>
        <fullName evidence="3">RNA methyltransferase</fullName>
    </submittedName>
</protein>
<dbReference type="Proteomes" id="UP001219901">
    <property type="component" value="Chromosome"/>
</dbReference>
<feature type="domain" description="TfoX N-terminal" evidence="1">
    <location>
        <begin position="20"/>
        <end position="107"/>
    </location>
</feature>
<dbReference type="Pfam" id="PF04993">
    <property type="entry name" value="TfoX_N"/>
    <property type="match status" value="1"/>
</dbReference>
<dbReference type="GO" id="GO:0008168">
    <property type="term" value="F:methyltransferase activity"/>
    <property type="evidence" value="ECO:0007669"/>
    <property type="project" value="UniProtKB-KW"/>
</dbReference>
<organism evidence="3 4">
    <name type="scientific">Candidatus Lucifugimonas marina</name>
    <dbReference type="NCBI Taxonomy" id="3038979"/>
    <lineage>
        <taxon>Bacteria</taxon>
        <taxon>Bacillati</taxon>
        <taxon>Chloroflexota</taxon>
        <taxon>Dehalococcoidia</taxon>
        <taxon>SAR202 cluster</taxon>
        <taxon>Candidatus Lucifugimonadales</taxon>
        <taxon>Candidatus Lucifugimonadaceae</taxon>
        <taxon>Candidatus Lucifugimonas</taxon>
    </lineage>
</organism>
<dbReference type="Proteomes" id="UP001321249">
    <property type="component" value="Unassembled WGS sequence"/>
</dbReference>
<reference evidence="4" key="3">
    <citation type="submission" date="2023-06" db="EMBL/GenBank/DDBJ databases">
        <title>Pangenomics reveal diversification of enzyme families and niche specialization in globally abundant SAR202 bacteria.</title>
        <authorList>
            <person name="Saw J.H.W."/>
        </authorList>
    </citation>
    <scope>NUCLEOTIDE SEQUENCE [LARGE SCALE GENOMIC DNA]</scope>
    <source>
        <strain evidence="4">JH1073</strain>
    </source>
</reference>
<dbReference type="Gene3D" id="3.30.1460.30">
    <property type="entry name" value="YgaC/TfoX-N like chaperone"/>
    <property type="match status" value="1"/>
</dbReference>
<gene>
    <name evidence="2" type="ORF">GKO46_02890</name>
    <name evidence="3" type="ORF">GKO48_06370</name>
</gene>
<evidence type="ECO:0000259" key="1">
    <source>
        <dbReference type="Pfam" id="PF04993"/>
    </source>
</evidence>
<dbReference type="GO" id="GO:0032259">
    <property type="term" value="P:methylation"/>
    <property type="evidence" value="ECO:0007669"/>
    <property type="project" value="UniProtKB-KW"/>
</dbReference>
<sequence>MADWAVKDDALIERIDELLAAAPVRQKNMFGTSAWFLESNDVMFAGAWGESIMVRVGRERTSELIKSGNAEPFDPMGGKPMREYVLLNADRIAEDDDLISWLDEASQFTGTLPPKQKKSRNKK</sequence>
<dbReference type="RefSeq" id="WP_342822767.1">
    <property type="nucleotide sequence ID" value="NZ_CP046146.1"/>
</dbReference>
<accession>A0AAJ5ZID8</accession>
<keyword evidence="3" id="KW-0489">Methyltransferase</keyword>
<proteinExistence type="predicted"/>
<dbReference type="EMBL" id="WMBE01000001">
    <property type="protein sequence ID" value="MDG0866015.1"/>
    <property type="molecule type" value="Genomic_DNA"/>
</dbReference>
<name>A0AAJ5ZID8_9CHLR</name>
<evidence type="ECO:0000313" key="4">
    <source>
        <dbReference type="Proteomes" id="UP001219901"/>
    </source>
</evidence>
<dbReference type="EMBL" id="CP046147">
    <property type="protein sequence ID" value="WFG39256.1"/>
    <property type="molecule type" value="Genomic_DNA"/>
</dbReference>
<reference evidence="3" key="2">
    <citation type="journal article" date="2023" name="Nat. Commun.">
        <title>Cultivation of marine bacteria of the SAR202 clade.</title>
        <authorList>
            <person name="Lim Y."/>
            <person name="Seo J.H."/>
            <person name="Giovannoni S.J."/>
            <person name="Kang I."/>
            <person name="Cho J.C."/>
        </authorList>
    </citation>
    <scope>NUCLEOTIDE SEQUENCE</scope>
    <source>
        <strain evidence="3">JH1073</strain>
    </source>
</reference>
<dbReference type="InterPro" id="IPR007076">
    <property type="entry name" value="TfoX_N"/>
</dbReference>